<evidence type="ECO:0000256" key="5">
    <source>
        <dbReference type="ARBA" id="ARBA00022741"/>
    </source>
</evidence>
<evidence type="ECO:0000313" key="12">
    <source>
        <dbReference type="Proteomes" id="UP000553209"/>
    </source>
</evidence>
<dbReference type="PANTHER" id="PTHR24421:SF10">
    <property type="entry name" value="NITRATE_NITRITE SENSOR PROTEIN NARQ"/>
    <property type="match status" value="1"/>
</dbReference>
<dbReference type="Pfam" id="PF02518">
    <property type="entry name" value="HATPase_c"/>
    <property type="match status" value="1"/>
</dbReference>
<feature type="transmembrane region" description="Helical" evidence="9">
    <location>
        <begin position="60"/>
        <end position="79"/>
    </location>
</feature>
<accession>A0A7X6RQ72</accession>
<dbReference type="SUPFAM" id="SSF55874">
    <property type="entry name" value="ATPase domain of HSP90 chaperone/DNA topoisomerase II/histidine kinase"/>
    <property type="match status" value="1"/>
</dbReference>
<evidence type="ECO:0000256" key="3">
    <source>
        <dbReference type="ARBA" id="ARBA00022553"/>
    </source>
</evidence>
<keyword evidence="5" id="KW-0547">Nucleotide-binding</keyword>
<dbReference type="EC" id="2.7.13.3" evidence="2"/>
<keyword evidence="6" id="KW-0418">Kinase</keyword>
<dbReference type="InterPro" id="IPR011712">
    <property type="entry name" value="Sig_transdc_His_kin_sub3_dim/P"/>
</dbReference>
<sequence>MLVVCACLPLVWRRRYPVAVAVATGTAALALAVVLGVGAPLPEALAAFAAGSAVLHRAPAALVGALSVPWILTLFTLSAEQPGLLWGDPPQIVMIALTGVLPTLVGLLLRMRAERAGQRRSAELSRIQRERARERARIARDVHDIAGHHLSAIRLLAVGGRESLRGPQADPDRVLSAIADAAGRAVGEMRELLEPLREERWDEPPPPEVRLADLPRLVEAVEGIGLAVDLVLPPGMDEQVHPQVAEGVYRIVQEALGNALRHSSARHVTVRLARQGTAGLLVSVVDDGIPPPGAVTGRGIAATGLGLRGMRERAEELGGRVEAGFGSGGGWRVRAVLPVAPAGNGRDART</sequence>
<comment type="caution">
    <text evidence="11">The sequence shown here is derived from an EMBL/GenBank/DDBJ whole genome shotgun (WGS) entry which is preliminary data.</text>
</comment>
<evidence type="ECO:0000256" key="1">
    <source>
        <dbReference type="ARBA" id="ARBA00000085"/>
    </source>
</evidence>
<dbReference type="GO" id="GO:0005524">
    <property type="term" value="F:ATP binding"/>
    <property type="evidence" value="ECO:0007669"/>
    <property type="project" value="UniProtKB-KW"/>
</dbReference>
<feature type="domain" description="Histidine kinase/HSP90-like ATPase" evidence="10">
    <location>
        <begin position="243"/>
        <end position="341"/>
    </location>
</feature>
<evidence type="ECO:0000313" key="11">
    <source>
        <dbReference type="EMBL" id="NKY97871.1"/>
    </source>
</evidence>
<keyword evidence="4" id="KW-0808">Transferase</keyword>
<dbReference type="CDD" id="cd16917">
    <property type="entry name" value="HATPase_UhpB-NarQ-NarX-like"/>
    <property type="match status" value="1"/>
</dbReference>
<dbReference type="EMBL" id="JAAXPG010000007">
    <property type="protein sequence ID" value="NKY97871.1"/>
    <property type="molecule type" value="Genomic_DNA"/>
</dbReference>
<dbReference type="Proteomes" id="UP000553209">
    <property type="component" value="Unassembled WGS sequence"/>
</dbReference>
<keyword evidence="7 11" id="KW-0067">ATP-binding</keyword>
<keyword evidence="8" id="KW-0902">Two-component regulatory system</keyword>
<organism evidence="11 12">
    <name type="scientific">Nocardiopsis alborubida</name>
    <dbReference type="NCBI Taxonomy" id="146802"/>
    <lineage>
        <taxon>Bacteria</taxon>
        <taxon>Bacillati</taxon>
        <taxon>Actinomycetota</taxon>
        <taxon>Actinomycetes</taxon>
        <taxon>Streptosporangiales</taxon>
        <taxon>Nocardiopsidaceae</taxon>
        <taxon>Nocardiopsis</taxon>
    </lineage>
</organism>
<dbReference type="Gene3D" id="3.30.565.10">
    <property type="entry name" value="Histidine kinase-like ATPase, C-terminal domain"/>
    <property type="match status" value="1"/>
</dbReference>
<dbReference type="GO" id="GO:0000155">
    <property type="term" value="F:phosphorelay sensor kinase activity"/>
    <property type="evidence" value="ECO:0007669"/>
    <property type="project" value="InterPro"/>
</dbReference>
<protein>
    <recommendedName>
        <fullName evidence="2">histidine kinase</fullName>
        <ecNumber evidence="2">2.7.13.3</ecNumber>
    </recommendedName>
</protein>
<dbReference type="Pfam" id="PF07730">
    <property type="entry name" value="HisKA_3"/>
    <property type="match status" value="1"/>
</dbReference>
<dbReference type="InterPro" id="IPR036890">
    <property type="entry name" value="HATPase_C_sf"/>
</dbReference>
<dbReference type="InterPro" id="IPR003594">
    <property type="entry name" value="HATPase_dom"/>
</dbReference>
<keyword evidence="3" id="KW-0597">Phosphoprotein</keyword>
<dbReference type="InterPro" id="IPR050482">
    <property type="entry name" value="Sensor_HK_TwoCompSys"/>
</dbReference>
<keyword evidence="9" id="KW-0812">Transmembrane</keyword>
<reference evidence="11 12" key="1">
    <citation type="submission" date="2020-04" db="EMBL/GenBank/DDBJ databases">
        <title>MicrobeNet Type strains.</title>
        <authorList>
            <person name="Nicholson A.C."/>
        </authorList>
    </citation>
    <scope>NUCLEOTIDE SEQUENCE [LARGE SCALE GENOMIC DNA]</scope>
    <source>
        <strain evidence="11 12">ATCC 23612</strain>
    </source>
</reference>
<dbReference type="PANTHER" id="PTHR24421">
    <property type="entry name" value="NITRATE/NITRITE SENSOR PROTEIN NARX-RELATED"/>
    <property type="match status" value="1"/>
</dbReference>
<evidence type="ECO:0000256" key="7">
    <source>
        <dbReference type="ARBA" id="ARBA00022840"/>
    </source>
</evidence>
<dbReference type="GO" id="GO:0046983">
    <property type="term" value="F:protein dimerization activity"/>
    <property type="evidence" value="ECO:0007669"/>
    <property type="project" value="InterPro"/>
</dbReference>
<proteinExistence type="predicted"/>
<keyword evidence="9" id="KW-0472">Membrane</keyword>
<evidence type="ECO:0000256" key="4">
    <source>
        <dbReference type="ARBA" id="ARBA00022679"/>
    </source>
</evidence>
<dbReference type="AlphaFoldDB" id="A0A7X6RQ72"/>
<keyword evidence="9" id="KW-1133">Transmembrane helix</keyword>
<evidence type="ECO:0000256" key="9">
    <source>
        <dbReference type="SAM" id="Phobius"/>
    </source>
</evidence>
<comment type="catalytic activity">
    <reaction evidence="1">
        <text>ATP + protein L-histidine = ADP + protein N-phospho-L-histidine.</text>
        <dbReference type="EC" id="2.7.13.3"/>
    </reaction>
</comment>
<keyword evidence="12" id="KW-1185">Reference proteome</keyword>
<gene>
    <name evidence="11" type="ORF">HGB44_09385</name>
</gene>
<evidence type="ECO:0000259" key="10">
    <source>
        <dbReference type="SMART" id="SM00387"/>
    </source>
</evidence>
<feature type="transmembrane region" description="Helical" evidence="9">
    <location>
        <begin position="91"/>
        <end position="109"/>
    </location>
</feature>
<evidence type="ECO:0000256" key="6">
    <source>
        <dbReference type="ARBA" id="ARBA00022777"/>
    </source>
</evidence>
<evidence type="ECO:0000256" key="8">
    <source>
        <dbReference type="ARBA" id="ARBA00023012"/>
    </source>
</evidence>
<evidence type="ECO:0000256" key="2">
    <source>
        <dbReference type="ARBA" id="ARBA00012438"/>
    </source>
</evidence>
<dbReference type="SMART" id="SM00387">
    <property type="entry name" value="HATPase_c"/>
    <property type="match status" value="1"/>
</dbReference>
<dbReference type="Gene3D" id="1.20.5.1930">
    <property type="match status" value="1"/>
</dbReference>
<name>A0A7X6RQ72_9ACTN</name>
<feature type="transmembrane region" description="Helical" evidence="9">
    <location>
        <begin position="27"/>
        <end position="48"/>
    </location>
</feature>
<dbReference type="GO" id="GO:0016020">
    <property type="term" value="C:membrane"/>
    <property type="evidence" value="ECO:0007669"/>
    <property type="project" value="InterPro"/>
</dbReference>